<dbReference type="AlphaFoldDB" id="A0A1G8I4G8"/>
<gene>
    <name evidence="1" type="ORF">SAMN05216352_10532</name>
</gene>
<organism evidence="1 2">
    <name type="scientific">Alteribacillus bidgolensis</name>
    <dbReference type="NCBI Taxonomy" id="930129"/>
    <lineage>
        <taxon>Bacteria</taxon>
        <taxon>Bacillati</taxon>
        <taxon>Bacillota</taxon>
        <taxon>Bacilli</taxon>
        <taxon>Bacillales</taxon>
        <taxon>Bacillaceae</taxon>
        <taxon>Alteribacillus</taxon>
    </lineage>
</organism>
<dbReference type="EMBL" id="FNDU01000005">
    <property type="protein sequence ID" value="SDI13732.1"/>
    <property type="molecule type" value="Genomic_DNA"/>
</dbReference>
<keyword evidence="2" id="KW-1185">Reference proteome</keyword>
<name>A0A1G8I4G8_9BACI</name>
<sequence length="46" mass="5496">MEENAHAYFKELIEETRKWDDRPLMNVNLILIEPQKCFVSSLVDVM</sequence>
<proteinExistence type="predicted"/>
<dbReference type="Proteomes" id="UP000199017">
    <property type="component" value="Unassembled WGS sequence"/>
</dbReference>
<reference evidence="1 2" key="1">
    <citation type="submission" date="2016-10" db="EMBL/GenBank/DDBJ databases">
        <authorList>
            <person name="de Groot N.N."/>
        </authorList>
    </citation>
    <scope>NUCLEOTIDE SEQUENCE [LARGE SCALE GENOMIC DNA]</scope>
    <source>
        <strain evidence="2">P4B,CCM 7963,CECT 7998,DSM 25260,IBRC-M 10614,KCTC 13821</strain>
    </source>
</reference>
<evidence type="ECO:0000313" key="1">
    <source>
        <dbReference type="EMBL" id="SDI13732.1"/>
    </source>
</evidence>
<accession>A0A1G8I4G8</accession>
<protein>
    <submittedName>
        <fullName evidence="1">Uncharacterized protein</fullName>
    </submittedName>
</protein>
<evidence type="ECO:0000313" key="2">
    <source>
        <dbReference type="Proteomes" id="UP000199017"/>
    </source>
</evidence>